<proteinExistence type="predicted"/>
<accession>A0A318SK13</accession>
<reference evidence="2 3" key="1">
    <citation type="submission" date="2018-06" db="EMBL/GenBank/DDBJ databases">
        <title>Genomic Encyclopedia of Type Strains, Phase III (KMG-III): the genomes of soil and plant-associated and newly described type strains.</title>
        <authorList>
            <person name="Whitman W."/>
        </authorList>
    </citation>
    <scope>NUCLEOTIDE SEQUENCE [LARGE SCALE GENOMIC DNA]</scope>
    <source>
        <strain evidence="2 3">CECT 7646</strain>
    </source>
</reference>
<feature type="region of interest" description="Disordered" evidence="1">
    <location>
        <begin position="314"/>
        <end position="354"/>
    </location>
</feature>
<sequence length="584" mass="64852">MAAQLQEFRFDQNPWRLDYLGGLQDATSRQSEPQIQVFLSELDRRGGDPLMNPSLAEPRRHAVAHIKVGQLSLLKLGSVWRDGVEIPPDITPRQETFELDPAAFELMRFNSKVLVGGQWYPLMASRRYRVSSEAAQALANSWLAVAYAPTTGYELVAVPSTVIFQKCMATSPKAVRRLVFGEIDKIVDPSSGFIDDEDSKFYVELFKDFRDGEAKAIANLKAAEAGRREYTRMRNELVRERADQHAGSRQSSLPQLKLGFPFDNPIKFVALGKRLPFHNQSDEDAPLKWGFLVTQILELTTRLPFDNLVIGRKNNAKKGKNSNDPDLPQAWPGLSKVEPDFPEPDQPVDSGDDPSIELEKWALEAAGDFTAVGLTRIDEPKEVQQYSGMSRTNADGVQASGTGTTGLAGSNAAGVVEVDLHPEETPKIPITLGEFFDAIDILREQGHAAETIAIAQRYRRSETGPGIVNFLPRAIRGNRSWHLVSDLPGASPRAYVVARLYIGQSWHYFIELERKGADAYAVQHVRAHSGEAIVGEHLEGFMVDVAASNGWAAKAHYKHWIFKKINHPKKDRAAALARALLKSV</sequence>
<dbReference type="Proteomes" id="UP000247540">
    <property type="component" value="Unassembled WGS sequence"/>
</dbReference>
<dbReference type="RefSeq" id="WP_110466377.1">
    <property type="nucleotide sequence ID" value="NZ_JAMOFZ010000019.1"/>
</dbReference>
<dbReference type="EMBL" id="QJTC01000020">
    <property type="protein sequence ID" value="PYE75113.1"/>
    <property type="molecule type" value="Genomic_DNA"/>
</dbReference>
<keyword evidence="3" id="KW-1185">Reference proteome</keyword>
<dbReference type="OrthoDB" id="6736327at2"/>
<comment type="caution">
    <text evidence="2">The sequence shown here is derived from an EMBL/GenBank/DDBJ whole genome shotgun (WGS) entry which is preliminary data.</text>
</comment>
<gene>
    <name evidence="2" type="ORF">DFQ15_12066</name>
</gene>
<evidence type="ECO:0000313" key="2">
    <source>
        <dbReference type="EMBL" id="PYE75113.1"/>
    </source>
</evidence>
<protein>
    <submittedName>
        <fullName evidence="2">Uncharacterized protein</fullName>
    </submittedName>
</protein>
<dbReference type="AlphaFoldDB" id="A0A318SK13"/>
<organism evidence="2 3">
    <name type="scientific">Xylophilus ampelinus</name>
    <dbReference type="NCBI Taxonomy" id="54067"/>
    <lineage>
        <taxon>Bacteria</taxon>
        <taxon>Pseudomonadati</taxon>
        <taxon>Pseudomonadota</taxon>
        <taxon>Betaproteobacteria</taxon>
        <taxon>Burkholderiales</taxon>
        <taxon>Xylophilus</taxon>
    </lineage>
</organism>
<evidence type="ECO:0000313" key="3">
    <source>
        <dbReference type="Proteomes" id="UP000247540"/>
    </source>
</evidence>
<evidence type="ECO:0000256" key="1">
    <source>
        <dbReference type="SAM" id="MobiDB-lite"/>
    </source>
</evidence>
<name>A0A318SK13_9BURK</name>